<protein>
    <submittedName>
        <fullName evidence="2">Secretory lipase</fullName>
    </submittedName>
</protein>
<keyword evidence="3" id="KW-1185">Reference proteome</keyword>
<dbReference type="PANTHER" id="PTHR34853">
    <property type="match status" value="1"/>
</dbReference>
<feature type="chain" id="PRO_5011690527" evidence="1">
    <location>
        <begin position="31"/>
        <end position="390"/>
    </location>
</feature>
<dbReference type="Gene3D" id="1.10.260.130">
    <property type="match status" value="1"/>
</dbReference>
<reference evidence="2 3" key="1">
    <citation type="submission" date="2016-10" db="EMBL/GenBank/DDBJ databases">
        <authorList>
            <person name="de Groot N.N."/>
        </authorList>
    </citation>
    <scope>NUCLEOTIDE SEQUENCE [LARGE SCALE GENOMIC DNA]</scope>
    <source>
        <strain evidence="2 3">DSM 43794</strain>
    </source>
</reference>
<gene>
    <name evidence="2" type="ORF">SAMN04489764_2152</name>
</gene>
<proteinExistence type="predicted"/>
<dbReference type="PIRSF" id="PIRSF029171">
    <property type="entry name" value="Esterase_LipA"/>
    <property type="match status" value="1"/>
</dbReference>
<dbReference type="InterPro" id="IPR029058">
    <property type="entry name" value="AB_hydrolase_fold"/>
</dbReference>
<dbReference type="GO" id="GO:0016042">
    <property type="term" value="P:lipid catabolic process"/>
    <property type="evidence" value="ECO:0007669"/>
    <property type="project" value="InterPro"/>
</dbReference>
<dbReference type="EMBL" id="FNKK01000002">
    <property type="protein sequence ID" value="SDQ79522.1"/>
    <property type="molecule type" value="Genomic_DNA"/>
</dbReference>
<organism evidence="2 3">
    <name type="scientific">Thermostaphylospora chromogena</name>
    <dbReference type="NCBI Taxonomy" id="35622"/>
    <lineage>
        <taxon>Bacteria</taxon>
        <taxon>Bacillati</taxon>
        <taxon>Actinomycetota</taxon>
        <taxon>Actinomycetes</taxon>
        <taxon>Streptosporangiales</taxon>
        <taxon>Thermomonosporaceae</taxon>
        <taxon>Thermostaphylospora</taxon>
    </lineage>
</organism>
<accession>A0A1H1DSM2</accession>
<dbReference type="STRING" id="35622.SAMN04489764_2152"/>
<dbReference type="OrthoDB" id="9798122at2"/>
<evidence type="ECO:0000313" key="2">
    <source>
        <dbReference type="EMBL" id="SDQ79522.1"/>
    </source>
</evidence>
<dbReference type="GO" id="GO:0004806">
    <property type="term" value="F:triacylglycerol lipase activity"/>
    <property type="evidence" value="ECO:0007669"/>
    <property type="project" value="InterPro"/>
</dbReference>
<feature type="signal peptide" evidence="1">
    <location>
        <begin position="1"/>
        <end position="30"/>
    </location>
</feature>
<evidence type="ECO:0000313" key="3">
    <source>
        <dbReference type="Proteomes" id="UP000217103"/>
    </source>
</evidence>
<dbReference type="AlphaFoldDB" id="A0A1H1DSM2"/>
<dbReference type="SUPFAM" id="SSF53474">
    <property type="entry name" value="alpha/beta-Hydrolases"/>
    <property type="match status" value="1"/>
</dbReference>
<sequence>MRLRARVSTAIAATAVMILSLTGVASPATAATAATSAGDVLAHEPVDVYLAPGQLLKVPVRAWRILYRSTSATGAPNQVSGLLLVPKSDYRRGSRPIVGYAVGTHGLGDQCAPSNRMRQGTDAELALVGLLLAQGWAVAITDYEGLGTPGDHTYMAGVSQGRAVLDSIRAASRVPGSGLSADAPVGIVGYSQGGASAGWAAQLQPAYAPELRLRGVAAGGVPADLQRVAENLDGSPNFGLAAAAGLGLDAAYPELDLDSHLTDEGRALFNDIRDKCVNDINSALAGRRLAELTTSDVLNSPAWQARLAENRLGGGSAPSVPVFVYHAADDEIIPLSVGRTLREEWCDAGARVLWARLPAPNHVLGAVEGAPLAVQWLATRFLNLPAVDNC</sequence>
<name>A0A1H1DSM2_9ACTN</name>
<dbReference type="PANTHER" id="PTHR34853:SF1">
    <property type="entry name" value="LIPASE 5"/>
    <property type="match status" value="1"/>
</dbReference>
<dbReference type="Gene3D" id="3.40.50.1820">
    <property type="entry name" value="alpha/beta hydrolase"/>
    <property type="match status" value="1"/>
</dbReference>
<dbReference type="Proteomes" id="UP000217103">
    <property type="component" value="Unassembled WGS sequence"/>
</dbReference>
<evidence type="ECO:0000256" key="1">
    <source>
        <dbReference type="SAM" id="SignalP"/>
    </source>
</evidence>
<dbReference type="InterPro" id="IPR005152">
    <property type="entry name" value="Lipase_secreted"/>
</dbReference>
<keyword evidence="1" id="KW-0732">Signal</keyword>
<dbReference type="Pfam" id="PF03583">
    <property type="entry name" value="LIP"/>
    <property type="match status" value="1"/>
</dbReference>